<dbReference type="GO" id="GO:0009225">
    <property type="term" value="P:nucleotide-sugar metabolic process"/>
    <property type="evidence" value="ECO:0007669"/>
    <property type="project" value="TreeGrafter"/>
</dbReference>
<dbReference type="GO" id="GO:0004649">
    <property type="term" value="F:poly(ADP-ribose) glycohydrolase activity"/>
    <property type="evidence" value="ECO:0007669"/>
    <property type="project" value="InterPro"/>
</dbReference>
<dbReference type="InterPro" id="IPR007724">
    <property type="entry name" value="Poly_GlycHdrlase"/>
</dbReference>
<evidence type="ECO:0000259" key="1">
    <source>
        <dbReference type="Pfam" id="PF20811"/>
    </source>
</evidence>
<reference evidence="2 3" key="1">
    <citation type="submission" date="2017-07" db="EMBL/GenBank/DDBJ databases">
        <authorList>
            <person name="Talla V."/>
            <person name="Backstrom N."/>
        </authorList>
    </citation>
    <scope>NUCLEOTIDE SEQUENCE [LARGE SCALE GENOMIC DNA]</scope>
</reference>
<dbReference type="GO" id="GO:0005975">
    <property type="term" value="P:carbohydrate metabolic process"/>
    <property type="evidence" value="ECO:0007669"/>
    <property type="project" value="InterPro"/>
</dbReference>
<dbReference type="GO" id="GO:0006282">
    <property type="term" value="P:regulation of DNA repair"/>
    <property type="evidence" value="ECO:0007669"/>
    <property type="project" value="InterPro"/>
</dbReference>
<dbReference type="PANTHER" id="PTHR12837">
    <property type="entry name" value="POLY ADP-RIBOSE GLYCOHYDROLASE"/>
    <property type="match status" value="1"/>
</dbReference>
<dbReference type="PANTHER" id="PTHR12837:SF14">
    <property type="entry name" value="POLY(ADP-RIBOSE) GLYCOHYDROLASE"/>
    <property type="match status" value="1"/>
</dbReference>
<dbReference type="GO" id="GO:0005737">
    <property type="term" value="C:cytoplasm"/>
    <property type="evidence" value="ECO:0007669"/>
    <property type="project" value="TreeGrafter"/>
</dbReference>
<dbReference type="GO" id="GO:1990966">
    <property type="term" value="P:ATP generation from poly-ADP-D-ribose"/>
    <property type="evidence" value="ECO:0007669"/>
    <property type="project" value="TreeGrafter"/>
</dbReference>
<sequence length="172" mass="20309">MALVMLPCDLPWWTSVQRHLKHLLVASSSAKLTASMLKIHDMCNIGIDPDDDIKDPDLLKGLEQFLEEELSDEERRVFLDNTIRIMVNRALHLKKWRPPKGLMFSLQQQSESNELDYNFLSSLIAHAFFSTFPKRTLKTHPTLQDFNFTHFFRNLHRKSQRSKLKSLLYYYE</sequence>
<accession>A0A5E4PSV3</accession>
<feature type="domain" description="PARG helical" evidence="1">
    <location>
        <begin position="70"/>
        <end position="172"/>
    </location>
</feature>
<proteinExistence type="predicted"/>
<organism evidence="2 3">
    <name type="scientific">Leptidea sinapis</name>
    <dbReference type="NCBI Taxonomy" id="189913"/>
    <lineage>
        <taxon>Eukaryota</taxon>
        <taxon>Metazoa</taxon>
        <taxon>Ecdysozoa</taxon>
        <taxon>Arthropoda</taxon>
        <taxon>Hexapoda</taxon>
        <taxon>Insecta</taxon>
        <taxon>Pterygota</taxon>
        <taxon>Neoptera</taxon>
        <taxon>Endopterygota</taxon>
        <taxon>Lepidoptera</taxon>
        <taxon>Glossata</taxon>
        <taxon>Ditrysia</taxon>
        <taxon>Papilionoidea</taxon>
        <taxon>Pieridae</taxon>
        <taxon>Dismorphiinae</taxon>
        <taxon>Leptidea</taxon>
    </lineage>
</organism>
<keyword evidence="3" id="KW-1185">Reference proteome</keyword>
<gene>
    <name evidence="2" type="ORF">LSINAPIS_LOCUS1446</name>
</gene>
<dbReference type="GO" id="GO:0005634">
    <property type="term" value="C:nucleus"/>
    <property type="evidence" value="ECO:0007669"/>
    <property type="project" value="TreeGrafter"/>
</dbReference>
<name>A0A5E4PSV3_9NEOP</name>
<dbReference type="InterPro" id="IPR048362">
    <property type="entry name" value="PARG_helical"/>
</dbReference>
<dbReference type="Proteomes" id="UP000324832">
    <property type="component" value="Unassembled WGS sequence"/>
</dbReference>
<evidence type="ECO:0000313" key="3">
    <source>
        <dbReference type="Proteomes" id="UP000324832"/>
    </source>
</evidence>
<dbReference type="Pfam" id="PF20811">
    <property type="entry name" value="PARG_cat_N"/>
    <property type="match status" value="1"/>
</dbReference>
<protein>
    <recommendedName>
        <fullName evidence="1">PARG helical domain-containing protein</fullName>
    </recommendedName>
</protein>
<evidence type="ECO:0000313" key="2">
    <source>
        <dbReference type="EMBL" id="VVC87959.1"/>
    </source>
</evidence>
<dbReference type="EMBL" id="FZQP02000226">
    <property type="protein sequence ID" value="VVC87959.1"/>
    <property type="molecule type" value="Genomic_DNA"/>
</dbReference>
<dbReference type="AlphaFoldDB" id="A0A5E4PSV3"/>